<dbReference type="AlphaFoldDB" id="A0A0E1ENV5"/>
<evidence type="ECO:0000313" key="1">
    <source>
        <dbReference type="EMBL" id="OCM71482.1"/>
    </source>
</evidence>
<sequence length="116" mass="13538">MEGLSYELYPFNIYCKLIEPGGIQTDFWNRSLEITDGVKESPYSTYAEKYLEDMTEPVSSNRSSPDLVAETIYIAATDNIKQWRYLVASEEFINYRKSMTDQEWIASMMKNYLGKD</sequence>
<organism evidence="1 3">
    <name type="scientific">Streptococcus agalactiae</name>
    <dbReference type="NCBI Taxonomy" id="1311"/>
    <lineage>
        <taxon>Bacteria</taxon>
        <taxon>Bacillati</taxon>
        <taxon>Bacillota</taxon>
        <taxon>Bacilli</taxon>
        <taxon>Lactobacillales</taxon>
        <taxon>Streptococcaceae</taxon>
        <taxon>Streptococcus</taxon>
    </lineage>
</organism>
<dbReference type="Proteomes" id="UP000256718">
    <property type="component" value="Unassembled WGS sequence"/>
</dbReference>
<name>A0A0E1ENV5_STRAG</name>
<dbReference type="Proteomes" id="UP000093122">
    <property type="component" value="Unassembled WGS sequence"/>
</dbReference>
<comment type="caution">
    <text evidence="1">The sequence shown here is derived from an EMBL/GenBank/DDBJ whole genome shotgun (WGS) entry which is preliminary data.</text>
</comment>
<protein>
    <submittedName>
        <fullName evidence="1">Short-chain dehydrogenase</fullName>
    </submittedName>
</protein>
<dbReference type="SUPFAM" id="SSF51735">
    <property type="entry name" value="NAD(P)-binding Rossmann-fold domains"/>
    <property type="match status" value="1"/>
</dbReference>
<dbReference type="RefSeq" id="WP_000398765.1">
    <property type="nucleotide sequence ID" value="NZ_BCNI01000001.1"/>
</dbReference>
<proteinExistence type="predicted"/>
<dbReference type="KEGG" id="sage:EN72_09455"/>
<evidence type="ECO:0000313" key="2">
    <source>
        <dbReference type="EMBL" id="RDY80052.1"/>
    </source>
</evidence>
<dbReference type="Gene3D" id="3.40.50.720">
    <property type="entry name" value="NAD(P)-binding Rossmann-like Domain"/>
    <property type="match status" value="1"/>
</dbReference>
<evidence type="ECO:0000313" key="4">
    <source>
        <dbReference type="Proteomes" id="UP000256718"/>
    </source>
</evidence>
<accession>A0A0E1ENV5</accession>
<reference evidence="2 4" key="2">
    <citation type="journal article" date="2018" name="Emerg. Microbes Infect.">
        <title>Phenotypic and molecular analysis of nontypeable Group B streptococci: identification of cps2a and hybrid cps2a/cps5 Group B streptococcal capsule gene clusters.</title>
        <authorList>
            <person name="Alhhazmi A."/>
            <person name="Tyrrell G.J."/>
        </authorList>
    </citation>
    <scope>NUCLEOTIDE SEQUENCE [LARGE SCALE GENOMIC DNA]</scope>
    <source>
        <strain evidence="2 4">PLGBS17</strain>
    </source>
</reference>
<evidence type="ECO:0000313" key="3">
    <source>
        <dbReference type="Proteomes" id="UP000093122"/>
    </source>
</evidence>
<dbReference type="EMBL" id="QHGZ01000181">
    <property type="protein sequence ID" value="RDY80052.1"/>
    <property type="molecule type" value="Genomic_DNA"/>
</dbReference>
<dbReference type="InterPro" id="IPR036291">
    <property type="entry name" value="NAD(P)-bd_dom_sf"/>
</dbReference>
<reference evidence="1 3" key="1">
    <citation type="journal article" date="2016" name="Sci. Rep.">
        <title>Serotype IV Streptococcus agalactiae ST-452 has arisen from large genomic recombination events between CC23 and the hypervirulent CC17 lineages.</title>
        <authorList>
            <person name="Campisi E."/>
            <person name="Rinaudo C.D."/>
            <person name="Donati C."/>
            <person name="Barucco M."/>
            <person name="Torricelli G."/>
            <person name="Edwards M.S."/>
            <person name="Baker C.J."/>
            <person name="Margarit I."/>
            <person name="Rosini R."/>
        </authorList>
    </citation>
    <scope>NUCLEOTIDE SEQUENCE [LARGE SCALE GENOMIC DNA]</scope>
    <source>
        <strain evidence="1 3">CZ-PW-140</strain>
    </source>
</reference>
<gene>
    <name evidence="1" type="ORF">AX245_09760</name>
    <name evidence="2" type="ORF">C4618_08420</name>
</gene>
<dbReference type="EMBL" id="MAWT01000022">
    <property type="protein sequence ID" value="OCM71482.1"/>
    <property type="molecule type" value="Genomic_DNA"/>
</dbReference>